<protein>
    <submittedName>
        <fullName evidence="3">DUF1624 domain-containing protein</fullName>
    </submittedName>
</protein>
<accession>A0A7G9QQY0</accession>
<feature type="domain" description="Heparan-alpha-glucosaminide N-acetyltransferase catalytic" evidence="2">
    <location>
        <begin position="15"/>
        <end position="227"/>
    </location>
</feature>
<evidence type="ECO:0000313" key="4">
    <source>
        <dbReference type="Proteomes" id="UP000515977"/>
    </source>
</evidence>
<feature type="transmembrane region" description="Helical" evidence="1">
    <location>
        <begin position="284"/>
        <end position="312"/>
    </location>
</feature>
<gene>
    <name evidence="3" type="ORF">H9L17_11185</name>
</gene>
<keyword evidence="4" id="KW-1185">Reference proteome</keyword>
<dbReference type="AlphaFoldDB" id="A0A7G9QQY0"/>
<feature type="transmembrane region" description="Helical" evidence="1">
    <location>
        <begin position="324"/>
        <end position="344"/>
    </location>
</feature>
<feature type="transmembrane region" description="Helical" evidence="1">
    <location>
        <begin position="253"/>
        <end position="272"/>
    </location>
</feature>
<evidence type="ECO:0000313" key="3">
    <source>
        <dbReference type="EMBL" id="QNN45755.1"/>
    </source>
</evidence>
<reference evidence="3 4" key="1">
    <citation type="submission" date="2020-08" db="EMBL/GenBank/DDBJ databases">
        <title>Genome sequence of Thermomonas brevis KACC 16975T.</title>
        <authorList>
            <person name="Hyun D.-W."/>
            <person name="Bae J.-W."/>
        </authorList>
    </citation>
    <scope>NUCLEOTIDE SEQUENCE [LARGE SCALE GENOMIC DNA]</scope>
    <source>
        <strain evidence="3 4">KACC 16975</strain>
    </source>
</reference>
<keyword evidence="1" id="KW-1133">Transmembrane helix</keyword>
<organism evidence="3 4">
    <name type="scientific">Thermomonas brevis</name>
    <dbReference type="NCBI Taxonomy" id="215691"/>
    <lineage>
        <taxon>Bacteria</taxon>
        <taxon>Pseudomonadati</taxon>
        <taxon>Pseudomonadota</taxon>
        <taxon>Gammaproteobacteria</taxon>
        <taxon>Lysobacterales</taxon>
        <taxon>Lysobacteraceae</taxon>
        <taxon>Thermomonas</taxon>
    </lineage>
</organism>
<feature type="transmembrane region" description="Helical" evidence="1">
    <location>
        <begin position="21"/>
        <end position="39"/>
    </location>
</feature>
<evidence type="ECO:0000256" key="1">
    <source>
        <dbReference type="SAM" id="Phobius"/>
    </source>
</evidence>
<sequence length="353" mass="38233">MGQATDTVKAGAARRFASVDALRGWAVALMLLVNYPGSWAHVYAPLEHSEWNGFTPTDLIFPNFLFVVGVSIALGLRPGAPLSKIWLRALRLVAVGMLLYLVAMWGYDKDAFRPWGVLQRIGLCYGVAATLALRLSPRAQWGAIAAILLGYWALLAATGGYAPLDNLTSRIDTWMLGAHAYQFDAASGRGHDPEGLLSTLPAIATTLIGARAGAWLRERGARQLLVAGVAALALGWLWSLAMPWNKNLWTSSYVVYAAGWSFLLLALCHALFDLRGWPPFGRSMGINAITAYAGSWLMACVLEKFGLFGAAYAQAAALLGEGKLASLAVAVVFVAFWWGLMWAMEKKGWRVTI</sequence>
<dbReference type="PANTHER" id="PTHR31061">
    <property type="entry name" value="LD22376P"/>
    <property type="match status" value="1"/>
</dbReference>
<keyword evidence="1" id="KW-0472">Membrane</keyword>
<feature type="transmembrane region" description="Helical" evidence="1">
    <location>
        <begin position="223"/>
        <end position="241"/>
    </location>
</feature>
<feature type="transmembrane region" description="Helical" evidence="1">
    <location>
        <begin position="85"/>
        <end position="105"/>
    </location>
</feature>
<dbReference type="InterPro" id="IPR012429">
    <property type="entry name" value="HGSNAT_cat"/>
</dbReference>
<evidence type="ECO:0000259" key="2">
    <source>
        <dbReference type="Pfam" id="PF07786"/>
    </source>
</evidence>
<name>A0A7G9QQY0_9GAMM</name>
<dbReference type="Pfam" id="PF07786">
    <property type="entry name" value="HGSNAT_cat"/>
    <property type="match status" value="1"/>
</dbReference>
<feature type="transmembrane region" description="Helical" evidence="1">
    <location>
        <begin position="142"/>
        <end position="164"/>
    </location>
</feature>
<dbReference type="RefSeq" id="WP_187569522.1">
    <property type="nucleotide sequence ID" value="NZ_CP060711.1"/>
</dbReference>
<dbReference type="KEGG" id="tbv:H9L17_11185"/>
<feature type="transmembrane region" description="Helical" evidence="1">
    <location>
        <begin position="59"/>
        <end position="76"/>
    </location>
</feature>
<dbReference type="Proteomes" id="UP000515977">
    <property type="component" value="Chromosome"/>
</dbReference>
<keyword evidence="1" id="KW-0812">Transmembrane</keyword>
<proteinExistence type="predicted"/>
<feature type="transmembrane region" description="Helical" evidence="1">
    <location>
        <begin position="196"/>
        <end position="216"/>
    </location>
</feature>
<dbReference type="PANTHER" id="PTHR31061:SF24">
    <property type="entry name" value="LD22376P"/>
    <property type="match status" value="1"/>
</dbReference>
<feature type="transmembrane region" description="Helical" evidence="1">
    <location>
        <begin position="117"/>
        <end position="135"/>
    </location>
</feature>
<dbReference type="EMBL" id="CP060711">
    <property type="protein sequence ID" value="QNN45755.1"/>
    <property type="molecule type" value="Genomic_DNA"/>
</dbReference>